<feature type="non-terminal residue" evidence="2">
    <location>
        <position position="1"/>
    </location>
</feature>
<comment type="caution">
    <text evidence="2">The sequence shown here is derived from an EMBL/GenBank/DDBJ whole genome shotgun (WGS) entry which is preliminary data.</text>
</comment>
<dbReference type="GO" id="GO:0006396">
    <property type="term" value="P:RNA processing"/>
    <property type="evidence" value="ECO:0007669"/>
    <property type="project" value="InterPro"/>
</dbReference>
<dbReference type="GO" id="GO:0003723">
    <property type="term" value="F:RNA binding"/>
    <property type="evidence" value="ECO:0007669"/>
    <property type="project" value="InterPro"/>
</dbReference>
<dbReference type="InterPro" id="IPR008111">
    <property type="entry name" value="RNA-bd_8"/>
</dbReference>
<protein>
    <recommendedName>
        <fullName evidence="4">RRM domain-containing protein</fullName>
    </recommendedName>
</protein>
<dbReference type="EMBL" id="SRPW01002176">
    <property type="protein sequence ID" value="KAG5995108.1"/>
    <property type="molecule type" value="Genomic_DNA"/>
</dbReference>
<dbReference type="InterPro" id="IPR012677">
    <property type="entry name" value="Nucleotide-bd_a/b_plait_sf"/>
</dbReference>
<keyword evidence="3" id="KW-1185">Reference proteome</keyword>
<name>A0A9P7N606_9HYPO</name>
<dbReference type="InterPro" id="IPR035979">
    <property type="entry name" value="RBD_domain_sf"/>
</dbReference>
<accession>A0A9P7N606</accession>
<reference evidence="2" key="1">
    <citation type="journal article" date="2020" name="bioRxiv">
        <title>Whole genome comparisons of ergot fungi reveals the divergence and evolution of species within the genus Claviceps are the result of varying mechanisms driving genome evolution and host range expansion.</title>
        <authorList>
            <person name="Wyka S.A."/>
            <person name="Mondo S.J."/>
            <person name="Liu M."/>
            <person name="Dettman J."/>
            <person name="Nalam V."/>
            <person name="Broders K.D."/>
        </authorList>
    </citation>
    <scope>NUCLEOTIDE SEQUENCE</scope>
    <source>
        <strain evidence="2">CCC 602</strain>
    </source>
</reference>
<evidence type="ECO:0008006" key="4">
    <source>
        <dbReference type="Google" id="ProtNLM"/>
    </source>
</evidence>
<dbReference type="OrthoDB" id="15688at2759"/>
<feature type="compositionally biased region" description="Low complexity" evidence="1">
    <location>
        <begin position="49"/>
        <end position="60"/>
    </location>
</feature>
<evidence type="ECO:0000256" key="1">
    <source>
        <dbReference type="SAM" id="MobiDB-lite"/>
    </source>
</evidence>
<dbReference type="GO" id="GO:0005737">
    <property type="term" value="C:cytoplasm"/>
    <property type="evidence" value="ECO:0007669"/>
    <property type="project" value="InterPro"/>
</dbReference>
<sequence length="77" mass="8139">GYALIEYATLEEARAAIDGAHNTKLLDQTVVVDFAFVRPPPGKAGRGTGRASAAGAAPSGRRQRSRSRSPMVRDGEE</sequence>
<dbReference type="PANTHER" id="PTHR45894">
    <property type="entry name" value="RNA-BINDING PROTEIN 8A"/>
    <property type="match status" value="1"/>
</dbReference>
<feature type="region of interest" description="Disordered" evidence="1">
    <location>
        <begin position="39"/>
        <end position="77"/>
    </location>
</feature>
<organism evidence="2 3">
    <name type="scientific">Claviceps pusilla</name>
    <dbReference type="NCBI Taxonomy" id="123648"/>
    <lineage>
        <taxon>Eukaryota</taxon>
        <taxon>Fungi</taxon>
        <taxon>Dikarya</taxon>
        <taxon>Ascomycota</taxon>
        <taxon>Pezizomycotina</taxon>
        <taxon>Sordariomycetes</taxon>
        <taxon>Hypocreomycetidae</taxon>
        <taxon>Hypocreales</taxon>
        <taxon>Clavicipitaceae</taxon>
        <taxon>Claviceps</taxon>
    </lineage>
</organism>
<dbReference type="GO" id="GO:0005634">
    <property type="term" value="C:nucleus"/>
    <property type="evidence" value="ECO:0007669"/>
    <property type="project" value="InterPro"/>
</dbReference>
<evidence type="ECO:0000313" key="3">
    <source>
        <dbReference type="Proteomes" id="UP000748025"/>
    </source>
</evidence>
<dbReference type="SUPFAM" id="SSF54928">
    <property type="entry name" value="RNA-binding domain, RBD"/>
    <property type="match status" value="1"/>
</dbReference>
<evidence type="ECO:0000313" key="2">
    <source>
        <dbReference type="EMBL" id="KAG5995108.1"/>
    </source>
</evidence>
<dbReference type="AlphaFoldDB" id="A0A9P7N606"/>
<dbReference type="Gene3D" id="3.30.70.330">
    <property type="match status" value="1"/>
</dbReference>
<gene>
    <name evidence="2" type="ORF">E4U43_003108</name>
</gene>
<dbReference type="Proteomes" id="UP000748025">
    <property type="component" value="Unassembled WGS sequence"/>
</dbReference>
<proteinExistence type="predicted"/>